<reference evidence="3 4" key="1">
    <citation type="submission" date="2019-03" db="EMBL/GenBank/DDBJ databases">
        <title>Genomic Encyclopedia of Type Strains, Phase IV (KMG-IV): sequencing the most valuable type-strain genomes for metagenomic binning, comparative biology and taxonomic classification.</title>
        <authorList>
            <person name="Goeker M."/>
        </authorList>
    </citation>
    <scope>NUCLEOTIDE SEQUENCE [LARGE SCALE GENOMIC DNA]</scope>
    <source>
        <strain evidence="3 4">DSM 45775</strain>
    </source>
</reference>
<dbReference type="InterPro" id="IPR042099">
    <property type="entry name" value="ANL_N_sf"/>
</dbReference>
<evidence type="ECO:0000313" key="4">
    <source>
        <dbReference type="Proteomes" id="UP000295705"/>
    </source>
</evidence>
<accession>A0A4R6UXV9</accession>
<sequence length="576" mass="61800">MTVDVTRLRGRRADTRATRLSVGDTFERMRWSRPDAVLITALDDACEHPDHRELTVAAADDLANRFAHAVLARGAEPGDVVALVCENSVEALVAKVGLAKAGVTAAPLNPKLAPDVVEELLRLTGARFALVDAESWAGLQKPLAAAGVETLAAIAVGGDAPAPSFRELVGDQPATEPDVGVHGDDIWQILFTSGTSATPKGVMIPHVKTVLEAMAMTGNLTQGLRHDHDVVLGGFLPIVYHVGDITIFSALLAGGRVVLGRRPVPGDLAAAVDRHRITALWAGSPQVVQGLDAALRAAPHLDAGSLTSVVHGFAPLHPAAYRSLRETLRRPIAVTEIIGQTEICCCHRFFLDEHEDLYERSAPQQNYVGLPHPLMASAIADADASGTGEGVFRSPALTPGYYREPDATERAMRDGWFHGGDAFRTGEAGQRIVVDRFKDIVKTGGENVSSIRVEQTLMAHDAVARAAVVGLPHDRWGEAVTAVVLLHEPGGATTDQLLAHCRPTLAGFEMPKEVVFVDAFPEAVGGKIRKNVLRERYADLYREGSLPPGAVPHPHDDRCWWDVASARWVCTPEGRR</sequence>
<dbReference type="GO" id="GO:0006631">
    <property type="term" value="P:fatty acid metabolic process"/>
    <property type="evidence" value="ECO:0007669"/>
    <property type="project" value="TreeGrafter"/>
</dbReference>
<dbReference type="PANTHER" id="PTHR43201:SF32">
    <property type="entry name" value="2-SUCCINYLBENZOATE--COA LIGASE, CHLOROPLASTIC_PEROXISOMAL"/>
    <property type="match status" value="1"/>
</dbReference>
<evidence type="ECO:0000259" key="1">
    <source>
        <dbReference type="Pfam" id="PF00501"/>
    </source>
</evidence>
<feature type="domain" description="AMP-dependent synthetase/ligase" evidence="1">
    <location>
        <begin position="44"/>
        <end position="402"/>
    </location>
</feature>
<dbReference type="Proteomes" id="UP000295705">
    <property type="component" value="Unassembled WGS sequence"/>
</dbReference>
<dbReference type="RefSeq" id="WP_243741969.1">
    <property type="nucleotide sequence ID" value="NZ_BAABHR010000003.1"/>
</dbReference>
<dbReference type="Gene3D" id="3.30.300.30">
    <property type="match status" value="1"/>
</dbReference>
<keyword evidence="4" id="KW-1185">Reference proteome</keyword>
<dbReference type="InterPro" id="IPR025110">
    <property type="entry name" value="AMP-bd_C"/>
</dbReference>
<evidence type="ECO:0000313" key="3">
    <source>
        <dbReference type="EMBL" id="TDQ50869.1"/>
    </source>
</evidence>
<dbReference type="Gene3D" id="3.40.50.12780">
    <property type="entry name" value="N-terminal domain of ligase-like"/>
    <property type="match status" value="1"/>
</dbReference>
<dbReference type="PANTHER" id="PTHR43201">
    <property type="entry name" value="ACYL-COA SYNTHETASE"/>
    <property type="match status" value="1"/>
</dbReference>
<dbReference type="EMBL" id="SNYO01000009">
    <property type="protein sequence ID" value="TDQ50869.1"/>
    <property type="molecule type" value="Genomic_DNA"/>
</dbReference>
<gene>
    <name evidence="3" type="ORF">EV188_10977</name>
</gene>
<dbReference type="GO" id="GO:0031956">
    <property type="term" value="F:medium-chain fatty acid-CoA ligase activity"/>
    <property type="evidence" value="ECO:0007669"/>
    <property type="project" value="TreeGrafter"/>
</dbReference>
<keyword evidence="3" id="KW-0436">Ligase</keyword>
<evidence type="ECO:0000259" key="2">
    <source>
        <dbReference type="Pfam" id="PF13193"/>
    </source>
</evidence>
<feature type="domain" description="AMP-binding enzyme C-terminal" evidence="2">
    <location>
        <begin position="453"/>
        <end position="527"/>
    </location>
</feature>
<dbReference type="InterPro" id="IPR045851">
    <property type="entry name" value="AMP-bd_C_sf"/>
</dbReference>
<organism evidence="3 4">
    <name type="scientific">Actinomycetospora succinea</name>
    <dbReference type="NCBI Taxonomy" id="663603"/>
    <lineage>
        <taxon>Bacteria</taxon>
        <taxon>Bacillati</taxon>
        <taxon>Actinomycetota</taxon>
        <taxon>Actinomycetes</taxon>
        <taxon>Pseudonocardiales</taxon>
        <taxon>Pseudonocardiaceae</taxon>
        <taxon>Actinomycetospora</taxon>
    </lineage>
</organism>
<dbReference type="AlphaFoldDB" id="A0A4R6UXV9"/>
<dbReference type="InterPro" id="IPR000873">
    <property type="entry name" value="AMP-dep_synth/lig_dom"/>
</dbReference>
<protein>
    <submittedName>
        <fullName evidence="3">Acyl-CoA synthetase (AMP-forming)/AMP-acid ligase II</fullName>
    </submittedName>
</protein>
<comment type="caution">
    <text evidence="3">The sequence shown here is derived from an EMBL/GenBank/DDBJ whole genome shotgun (WGS) entry which is preliminary data.</text>
</comment>
<dbReference type="SUPFAM" id="SSF56801">
    <property type="entry name" value="Acetyl-CoA synthetase-like"/>
    <property type="match status" value="1"/>
</dbReference>
<dbReference type="Pfam" id="PF13193">
    <property type="entry name" value="AMP-binding_C"/>
    <property type="match status" value="1"/>
</dbReference>
<proteinExistence type="predicted"/>
<name>A0A4R6UXV9_9PSEU</name>
<dbReference type="Pfam" id="PF00501">
    <property type="entry name" value="AMP-binding"/>
    <property type="match status" value="1"/>
</dbReference>